<dbReference type="EMBL" id="CP117419">
    <property type="protein sequence ID" value="WCT80227.1"/>
    <property type="molecule type" value="Genomic_DNA"/>
</dbReference>
<accession>A0ABY7U411</accession>
<organism evidence="2 3">
    <name type="scientific">Novosphingobium humi</name>
    <dbReference type="NCBI Taxonomy" id="2282397"/>
    <lineage>
        <taxon>Bacteria</taxon>
        <taxon>Pseudomonadati</taxon>
        <taxon>Pseudomonadota</taxon>
        <taxon>Alphaproteobacteria</taxon>
        <taxon>Sphingomonadales</taxon>
        <taxon>Sphingomonadaceae</taxon>
        <taxon>Novosphingobium</taxon>
    </lineage>
</organism>
<dbReference type="InterPro" id="IPR046150">
    <property type="entry name" value="DUF6152"/>
</dbReference>
<dbReference type="Proteomes" id="UP001218231">
    <property type="component" value="Plasmid unnamed2"/>
</dbReference>
<name>A0ABY7U411_9SPHN</name>
<evidence type="ECO:0000313" key="3">
    <source>
        <dbReference type="Proteomes" id="UP001218231"/>
    </source>
</evidence>
<evidence type="ECO:0000256" key="1">
    <source>
        <dbReference type="SAM" id="SignalP"/>
    </source>
</evidence>
<feature type="chain" id="PRO_5046841114" evidence="1">
    <location>
        <begin position="28"/>
        <end position="127"/>
    </location>
</feature>
<geneLocation type="plasmid" evidence="2 3">
    <name>unnamed2</name>
</geneLocation>
<evidence type="ECO:0000313" key="2">
    <source>
        <dbReference type="EMBL" id="WCT80227.1"/>
    </source>
</evidence>
<keyword evidence="1" id="KW-0732">Signal</keyword>
<reference evidence="2 3" key="1">
    <citation type="submission" date="2023-02" db="EMBL/GenBank/DDBJ databases">
        <title>Genome sequence of Novosphingobium humi KACC 19094.</title>
        <authorList>
            <person name="Kim S."/>
            <person name="Heo J."/>
            <person name="Kwon S.-W."/>
        </authorList>
    </citation>
    <scope>NUCLEOTIDE SEQUENCE [LARGE SCALE GENOMIC DNA]</scope>
    <source>
        <strain evidence="2 3">KACC 19094</strain>
        <plasmid evidence="2 3">unnamed2</plasmid>
    </source>
</reference>
<sequence length="127" mass="13679">MMNPTLNRLFAACVLSMATLAALPAQAHHSFAMFDLGRQVTIEGTVRSFQYTNPHIWINLTVTDPKTGQPVEWGIEGGSPNTLSRAGWNHSIIKSGDKVRITINPLRDGRPGGSLVALQSGTLKVGV</sequence>
<keyword evidence="3" id="KW-1185">Reference proteome</keyword>
<proteinExistence type="predicted"/>
<protein>
    <submittedName>
        <fullName evidence="2">DUF6152 family protein</fullName>
    </submittedName>
</protein>
<feature type="signal peptide" evidence="1">
    <location>
        <begin position="1"/>
        <end position="27"/>
    </location>
</feature>
<gene>
    <name evidence="2" type="ORF">PQ457_21820</name>
</gene>
<keyword evidence="2" id="KW-0614">Plasmid</keyword>
<dbReference type="Pfam" id="PF19649">
    <property type="entry name" value="DUF6152"/>
    <property type="match status" value="1"/>
</dbReference>
<dbReference type="RefSeq" id="WP_273620494.1">
    <property type="nucleotide sequence ID" value="NZ_CP103870.1"/>
</dbReference>